<dbReference type="PANTHER" id="PTHR11626:SF2">
    <property type="entry name" value="SQUALENE SYNTHASE"/>
    <property type="match status" value="1"/>
</dbReference>
<evidence type="ECO:0000313" key="1">
    <source>
        <dbReference type="EMBL" id="KAG9467023.1"/>
    </source>
</evidence>
<dbReference type="EMBL" id="WNTK01001670">
    <property type="protein sequence ID" value="KAG9467023.1"/>
    <property type="molecule type" value="Genomic_DNA"/>
</dbReference>
<dbReference type="GO" id="GO:0005789">
    <property type="term" value="C:endoplasmic reticulum membrane"/>
    <property type="evidence" value="ECO:0007669"/>
    <property type="project" value="TreeGrafter"/>
</dbReference>
<evidence type="ECO:0000313" key="2">
    <source>
        <dbReference type="Proteomes" id="UP000770717"/>
    </source>
</evidence>
<protein>
    <recommendedName>
        <fullName evidence="3">Squalene synthase</fullName>
    </recommendedName>
</protein>
<name>A0A8J6EDB8_ELECQ</name>
<dbReference type="InterPro" id="IPR008949">
    <property type="entry name" value="Isoprenoid_synthase_dom_sf"/>
</dbReference>
<gene>
    <name evidence="1" type="ORF">GDO78_015760</name>
</gene>
<keyword evidence="2" id="KW-1185">Reference proteome</keyword>
<dbReference type="Pfam" id="PF00494">
    <property type="entry name" value="SQS_PSY"/>
    <property type="match status" value="1"/>
</dbReference>
<dbReference type="GO" id="GO:0045338">
    <property type="term" value="P:farnesyl diphosphate metabolic process"/>
    <property type="evidence" value="ECO:0007669"/>
    <property type="project" value="InterPro"/>
</dbReference>
<dbReference type="AlphaFoldDB" id="A0A8J6EDB8"/>
<dbReference type="GO" id="GO:0051996">
    <property type="term" value="F:squalene synthase [NAD(P)H] activity"/>
    <property type="evidence" value="ECO:0007669"/>
    <property type="project" value="InterPro"/>
</dbReference>
<dbReference type="InterPro" id="IPR044844">
    <property type="entry name" value="Trans_IPPS_euk-type"/>
</dbReference>
<comment type="caution">
    <text evidence="1">The sequence shown here is derived from an EMBL/GenBank/DDBJ whole genome shotgun (WGS) entry which is preliminary data.</text>
</comment>
<reference evidence="1" key="1">
    <citation type="thesis" date="2020" institute="ProQuest LLC" country="789 East Eisenhower Parkway, Ann Arbor, MI, USA">
        <title>Comparative Genomics and Chromosome Evolution.</title>
        <authorList>
            <person name="Mudd A.B."/>
        </authorList>
    </citation>
    <scope>NUCLEOTIDE SEQUENCE</scope>
    <source>
        <strain evidence="1">HN-11 Male</strain>
        <tissue evidence="1">Kidney and liver</tissue>
    </source>
</reference>
<organism evidence="1 2">
    <name type="scientific">Eleutherodactylus coqui</name>
    <name type="common">Puerto Rican coqui</name>
    <dbReference type="NCBI Taxonomy" id="57060"/>
    <lineage>
        <taxon>Eukaryota</taxon>
        <taxon>Metazoa</taxon>
        <taxon>Chordata</taxon>
        <taxon>Craniata</taxon>
        <taxon>Vertebrata</taxon>
        <taxon>Euteleostomi</taxon>
        <taxon>Amphibia</taxon>
        <taxon>Batrachia</taxon>
        <taxon>Anura</taxon>
        <taxon>Neobatrachia</taxon>
        <taxon>Hyloidea</taxon>
        <taxon>Eleutherodactylidae</taxon>
        <taxon>Eleutherodactylinae</taxon>
        <taxon>Eleutherodactylus</taxon>
        <taxon>Eleutherodactylus</taxon>
    </lineage>
</organism>
<dbReference type="PANTHER" id="PTHR11626">
    <property type="entry name" value="FARNESYL-DIPHOSPHATE FARNESYLTRANSFERASE"/>
    <property type="match status" value="1"/>
</dbReference>
<sequence length="275" mass="31797">MCPPEDAVCILFLVVRAVDTVEDDMTISLETKIPMLRNFHTYLYQADWRFTESKDKHRQVLEDFPTISQEFRKLPAVYQEVIADTCHKMEMCMAEFLEKRMEFLLDWDRYCHYVSVSVMIGVSRLFSAAELEDAPVVWSKYSKNLSDLAKPENIVPAVQCLNDLVTNALQHIPDFLLYLSRLRNQSEFNFFAVSQLMYFATLATCYNNPQVFKRAIYQKIPVSDPSAERTQNIVSTIQKMCLSDGPVVSRHRFSPIYLPCAALLAVLSWQYLSSL</sequence>
<dbReference type="Gene3D" id="1.10.600.10">
    <property type="entry name" value="Farnesyl Diphosphate Synthase"/>
    <property type="match status" value="2"/>
</dbReference>
<accession>A0A8J6EDB8</accession>
<dbReference type="SUPFAM" id="SSF48576">
    <property type="entry name" value="Terpenoid synthases"/>
    <property type="match status" value="1"/>
</dbReference>
<dbReference type="GO" id="GO:0006695">
    <property type="term" value="P:cholesterol biosynthetic process"/>
    <property type="evidence" value="ECO:0007669"/>
    <property type="project" value="TreeGrafter"/>
</dbReference>
<proteinExistence type="predicted"/>
<dbReference type="InterPro" id="IPR002060">
    <property type="entry name" value="Squ/phyt_synthse"/>
</dbReference>
<dbReference type="Proteomes" id="UP000770717">
    <property type="component" value="Unassembled WGS sequence"/>
</dbReference>
<evidence type="ECO:0008006" key="3">
    <source>
        <dbReference type="Google" id="ProtNLM"/>
    </source>
</evidence>
<dbReference type="OrthoDB" id="431150at2759"/>